<dbReference type="RefSeq" id="YP_001294779.1">
    <property type="nucleotide sequence ID" value="NC_009603.1"/>
</dbReference>
<keyword evidence="2" id="KW-1185">Reference proteome</keyword>
<organism evidence="1 2">
    <name type="scientific">Microbacterium phage Min1</name>
    <dbReference type="NCBI Taxonomy" id="446529"/>
    <lineage>
        <taxon>Viruses</taxon>
        <taxon>Duplodnaviria</taxon>
        <taxon>Heunggongvirae</taxon>
        <taxon>Uroviricota</taxon>
        <taxon>Caudoviricetes</taxon>
        <taxon>Minunavirus</taxon>
        <taxon>Minunavirus Min1</taxon>
    </lineage>
</organism>
<dbReference type="EMBL" id="EF579802">
    <property type="protein sequence ID" value="ABR10449.1"/>
    <property type="molecule type" value="Genomic_DNA"/>
</dbReference>
<dbReference type="GeneID" id="5309125"/>
<sequence>MCTVCNGLAEDADAITRLDLIDRGLRVEKAATNAATLQRAMATPVESIDGERWLLLSATKRRHVSEVEACS</sequence>
<evidence type="ECO:0000313" key="2">
    <source>
        <dbReference type="Proteomes" id="UP000001999"/>
    </source>
</evidence>
<accession>A6N1X7</accession>
<reference evidence="1 2" key="1">
    <citation type="submission" date="2007-04" db="EMBL/GenBank/DDBJ databases">
        <title>Isolation, characterization and complete nucleotide sequence of a novel temperate bacteriophage Min1, isolated from the nematode pathogen Microbacterium nematophilum.</title>
        <authorList>
            <person name="Akimkina T.V."/>
            <person name="Venien-Bryan C."/>
            <person name="Hodgkin J.A."/>
        </authorList>
    </citation>
    <scope>NUCLEOTIDE SEQUENCE [LARGE SCALE GENOMIC DNA]</scope>
</reference>
<protein>
    <submittedName>
        <fullName evidence="1">Uncharacterized protein</fullName>
    </submittedName>
</protein>
<dbReference type="KEGG" id="vg:5309125"/>
<dbReference type="Proteomes" id="UP000001999">
    <property type="component" value="Segment"/>
</dbReference>
<evidence type="ECO:0000313" key="1">
    <source>
        <dbReference type="EMBL" id="ABR10449.1"/>
    </source>
</evidence>
<name>A6N1X7_9CAUD</name>
<proteinExistence type="predicted"/>